<proteinExistence type="predicted"/>
<reference evidence="2" key="1">
    <citation type="submission" date="2020-02" db="EMBL/GenBank/DDBJ databases">
        <authorList>
            <person name="Meier V. D."/>
        </authorList>
    </citation>
    <scope>NUCLEOTIDE SEQUENCE</scope>
    <source>
        <strain evidence="2">AVDCRST_MAG82</strain>
    </source>
</reference>
<evidence type="ECO:0000313" key="2">
    <source>
        <dbReference type="EMBL" id="CAA9421409.1"/>
    </source>
</evidence>
<dbReference type="AlphaFoldDB" id="A0A6J4PQ72"/>
<sequence length="148" mass="16345">MIEKDKELERTRSGAFWLIVQDDGDRQKVFELGAGSGGRSLPVFSFEEEALLFLRLGGLEGRWRASETGAADLASALTRAVRRIVLDPFPEAGLRGYLGAVSLGREEFVDLFASGRRFRSRTASDPWMSEGRAPVSPEIPSEKTPSDR</sequence>
<gene>
    <name evidence="2" type="ORF">AVDCRST_MAG82-1464</name>
</gene>
<organism evidence="2">
    <name type="scientific">uncultured Rubrobacteraceae bacterium</name>
    <dbReference type="NCBI Taxonomy" id="349277"/>
    <lineage>
        <taxon>Bacteria</taxon>
        <taxon>Bacillati</taxon>
        <taxon>Actinomycetota</taxon>
        <taxon>Rubrobacteria</taxon>
        <taxon>Rubrobacterales</taxon>
        <taxon>Rubrobacteraceae</taxon>
        <taxon>environmental samples</taxon>
    </lineage>
</organism>
<evidence type="ECO:0008006" key="3">
    <source>
        <dbReference type="Google" id="ProtNLM"/>
    </source>
</evidence>
<protein>
    <recommendedName>
        <fullName evidence="3">SseB protein N-terminal domain-containing protein</fullName>
    </recommendedName>
</protein>
<feature type="region of interest" description="Disordered" evidence="1">
    <location>
        <begin position="119"/>
        <end position="148"/>
    </location>
</feature>
<evidence type="ECO:0000256" key="1">
    <source>
        <dbReference type="SAM" id="MobiDB-lite"/>
    </source>
</evidence>
<dbReference type="EMBL" id="CADCVA010000208">
    <property type="protein sequence ID" value="CAA9421409.1"/>
    <property type="molecule type" value="Genomic_DNA"/>
</dbReference>
<accession>A0A6J4PQ72</accession>
<name>A0A6J4PQ72_9ACTN</name>